<protein>
    <submittedName>
        <fullName evidence="1">Uncharacterized protein</fullName>
    </submittedName>
</protein>
<accession>A0A6A1Q9V2</accession>
<gene>
    <name evidence="1" type="ORF">E2I00_013191</name>
</gene>
<reference evidence="1 2" key="1">
    <citation type="journal article" date="2019" name="PLoS ONE">
        <title>Genomic analyses reveal an absence of contemporary introgressive admixture between fin whales and blue whales, despite known hybrids.</title>
        <authorList>
            <person name="Westbury M.V."/>
            <person name="Petersen B."/>
            <person name="Lorenzen E.D."/>
        </authorList>
    </citation>
    <scope>NUCLEOTIDE SEQUENCE [LARGE SCALE GENOMIC DNA]</scope>
    <source>
        <strain evidence="1">FinWhale-01</strain>
    </source>
</reference>
<comment type="caution">
    <text evidence="1">The sequence shown here is derived from an EMBL/GenBank/DDBJ whole genome shotgun (WGS) entry which is preliminary data.</text>
</comment>
<dbReference type="Proteomes" id="UP000437017">
    <property type="component" value="Unassembled WGS sequence"/>
</dbReference>
<dbReference type="EMBL" id="SGJD01000577">
    <property type="protein sequence ID" value="KAB0404530.1"/>
    <property type="molecule type" value="Genomic_DNA"/>
</dbReference>
<dbReference type="AlphaFoldDB" id="A0A6A1Q9V2"/>
<keyword evidence="2" id="KW-1185">Reference proteome</keyword>
<evidence type="ECO:0000313" key="2">
    <source>
        <dbReference type="Proteomes" id="UP000437017"/>
    </source>
</evidence>
<organism evidence="1 2">
    <name type="scientific">Balaenoptera physalus</name>
    <name type="common">Fin whale</name>
    <name type="synonym">Balaena physalus</name>
    <dbReference type="NCBI Taxonomy" id="9770"/>
    <lineage>
        <taxon>Eukaryota</taxon>
        <taxon>Metazoa</taxon>
        <taxon>Chordata</taxon>
        <taxon>Craniata</taxon>
        <taxon>Vertebrata</taxon>
        <taxon>Euteleostomi</taxon>
        <taxon>Mammalia</taxon>
        <taxon>Eutheria</taxon>
        <taxon>Laurasiatheria</taxon>
        <taxon>Artiodactyla</taxon>
        <taxon>Whippomorpha</taxon>
        <taxon>Cetacea</taxon>
        <taxon>Mysticeti</taxon>
        <taxon>Balaenopteridae</taxon>
        <taxon>Balaenoptera</taxon>
    </lineage>
</organism>
<proteinExistence type="predicted"/>
<sequence length="139" mass="15673">GTRALHAWEENKQGSPVSLFICKCGLLSEDKVNPYLQSKAAQKCARGHSALSVIVNLVKMFASPENHFQNDSFKALFLMSGIVNRMFYDNEGEVRALLLLDKSQAYLSAESLTNEDDVILGSKQLYRWKQLEEDLAIFE</sequence>
<name>A0A6A1Q9V2_BALPH</name>
<evidence type="ECO:0000313" key="1">
    <source>
        <dbReference type="EMBL" id="KAB0404530.1"/>
    </source>
</evidence>
<feature type="non-terminal residue" evidence="1">
    <location>
        <position position="1"/>
    </location>
</feature>